<feature type="domain" description="Histidine kinase" evidence="16">
    <location>
        <begin position="263"/>
        <end position="486"/>
    </location>
</feature>
<keyword evidence="19" id="KW-1185">Reference proteome</keyword>
<organism evidence="18 19">
    <name type="scientific">Halalkalibaculum roseum</name>
    <dbReference type="NCBI Taxonomy" id="2709311"/>
    <lineage>
        <taxon>Bacteria</taxon>
        <taxon>Pseudomonadati</taxon>
        <taxon>Balneolota</taxon>
        <taxon>Balneolia</taxon>
        <taxon>Balneolales</taxon>
        <taxon>Balneolaceae</taxon>
        <taxon>Halalkalibaculum</taxon>
    </lineage>
</organism>
<feature type="coiled-coil region" evidence="13">
    <location>
        <begin position="219"/>
        <end position="256"/>
    </location>
</feature>
<evidence type="ECO:0000256" key="3">
    <source>
        <dbReference type="ARBA" id="ARBA00022553"/>
    </source>
</evidence>
<dbReference type="InterPro" id="IPR003594">
    <property type="entry name" value="HATPase_dom"/>
</dbReference>
<dbReference type="InterPro" id="IPR018060">
    <property type="entry name" value="HTH_AraC"/>
</dbReference>
<keyword evidence="3 12" id="KW-0597">Phosphoprotein</keyword>
<accession>A0A6M1SL81</accession>
<dbReference type="SMART" id="SM00387">
    <property type="entry name" value="HATPase_c"/>
    <property type="match status" value="1"/>
</dbReference>
<keyword evidence="5" id="KW-0547">Nucleotide-binding</keyword>
<evidence type="ECO:0000256" key="13">
    <source>
        <dbReference type="SAM" id="Coils"/>
    </source>
</evidence>
<feature type="transmembrane region" description="Helical" evidence="14">
    <location>
        <begin position="74"/>
        <end position="94"/>
    </location>
</feature>
<evidence type="ECO:0000256" key="8">
    <source>
        <dbReference type="ARBA" id="ARBA00023012"/>
    </source>
</evidence>
<evidence type="ECO:0000259" key="17">
    <source>
        <dbReference type="PROSITE" id="PS50110"/>
    </source>
</evidence>
<keyword evidence="13" id="KW-0175">Coiled coil</keyword>
<evidence type="ECO:0000256" key="4">
    <source>
        <dbReference type="ARBA" id="ARBA00022679"/>
    </source>
</evidence>
<dbReference type="PROSITE" id="PS50110">
    <property type="entry name" value="RESPONSE_REGULATORY"/>
    <property type="match status" value="1"/>
</dbReference>
<dbReference type="FunFam" id="3.30.565.10:FF:000037">
    <property type="entry name" value="Hybrid sensor histidine kinase/response regulator"/>
    <property type="match status" value="1"/>
</dbReference>
<evidence type="ECO:0000256" key="1">
    <source>
        <dbReference type="ARBA" id="ARBA00000085"/>
    </source>
</evidence>
<dbReference type="Proteomes" id="UP000473278">
    <property type="component" value="Unassembled WGS sequence"/>
</dbReference>
<dbReference type="Pfam" id="PF12833">
    <property type="entry name" value="HTH_18"/>
    <property type="match status" value="1"/>
</dbReference>
<dbReference type="CDD" id="cd16922">
    <property type="entry name" value="HATPase_EvgS-ArcB-TorS-like"/>
    <property type="match status" value="1"/>
</dbReference>
<keyword evidence="6" id="KW-0418">Kinase</keyword>
<dbReference type="SMART" id="SM00388">
    <property type="entry name" value="HisKA"/>
    <property type="match status" value="1"/>
</dbReference>
<keyword evidence="9" id="KW-0805">Transcription regulation</keyword>
<evidence type="ECO:0000313" key="19">
    <source>
        <dbReference type="Proteomes" id="UP000473278"/>
    </source>
</evidence>
<dbReference type="Pfam" id="PF00072">
    <property type="entry name" value="Response_reg"/>
    <property type="match status" value="1"/>
</dbReference>
<dbReference type="Pfam" id="PF00512">
    <property type="entry name" value="HisKA"/>
    <property type="match status" value="1"/>
</dbReference>
<name>A0A6M1SL81_9BACT</name>
<dbReference type="GO" id="GO:0043565">
    <property type="term" value="F:sequence-specific DNA binding"/>
    <property type="evidence" value="ECO:0007669"/>
    <property type="project" value="InterPro"/>
</dbReference>
<keyword evidence="14" id="KW-0812">Transmembrane</keyword>
<feature type="modified residue" description="4-aspartylphosphate" evidence="12">
    <location>
        <position position="575"/>
    </location>
</feature>
<evidence type="ECO:0000256" key="6">
    <source>
        <dbReference type="ARBA" id="ARBA00022777"/>
    </source>
</evidence>
<dbReference type="InterPro" id="IPR003661">
    <property type="entry name" value="HisK_dim/P_dom"/>
</dbReference>
<dbReference type="SUPFAM" id="SSF55874">
    <property type="entry name" value="ATPase domain of HSP90 chaperone/DNA topoisomerase II/histidine kinase"/>
    <property type="match status" value="1"/>
</dbReference>
<evidence type="ECO:0000259" key="15">
    <source>
        <dbReference type="PROSITE" id="PS01124"/>
    </source>
</evidence>
<evidence type="ECO:0000256" key="12">
    <source>
        <dbReference type="PROSITE-ProRule" id="PRU00169"/>
    </source>
</evidence>
<evidence type="ECO:0000256" key="14">
    <source>
        <dbReference type="SAM" id="Phobius"/>
    </source>
</evidence>
<evidence type="ECO:0000256" key="5">
    <source>
        <dbReference type="ARBA" id="ARBA00022741"/>
    </source>
</evidence>
<dbReference type="PROSITE" id="PS01124">
    <property type="entry name" value="HTH_ARAC_FAMILY_2"/>
    <property type="match status" value="1"/>
</dbReference>
<keyword evidence="11" id="KW-0804">Transcription</keyword>
<gene>
    <name evidence="18" type="ORF">G3570_03890</name>
</gene>
<dbReference type="FunFam" id="1.10.287.130:FF:000001">
    <property type="entry name" value="Two-component sensor histidine kinase"/>
    <property type="match status" value="1"/>
</dbReference>
<feature type="transmembrane region" description="Helical" evidence="14">
    <location>
        <begin position="106"/>
        <end position="125"/>
    </location>
</feature>
<evidence type="ECO:0000256" key="11">
    <source>
        <dbReference type="ARBA" id="ARBA00023163"/>
    </source>
</evidence>
<evidence type="ECO:0000313" key="18">
    <source>
        <dbReference type="EMBL" id="NGP75759.1"/>
    </source>
</evidence>
<proteinExistence type="predicted"/>
<evidence type="ECO:0000256" key="7">
    <source>
        <dbReference type="ARBA" id="ARBA00022840"/>
    </source>
</evidence>
<comment type="catalytic activity">
    <reaction evidence="1">
        <text>ATP + protein L-histidine = ADP + protein N-phospho-L-histidine.</text>
        <dbReference type="EC" id="2.7.13.3"/>
    </reaction>
</comment>
<dbReference type="GO" id="GO:0000155">
    <property type="term" value="F:phosphorelay sensor kinase activity"/>
    <property type="evidence" value="ECO:0007669"/>
    <property type="project" value="InterPro"/>
</dbReference>
<dbReference type="Pfam" id="PF02518">
    <property type="entry name" value="HATPase_c"/>
    <property type="match status" value="1"/>
</dbReference>
<dbReference type="PANTHER" id="PTHR43547">
    <property type="entry name" value="TWO-COMPONENT HISTIDINE KINASE"/>
    <property type="match status" value="1"/>
</dbReference>
<dbReference type="EC" id="2.7.13.3" evidence="2"/>
<evidence type="ECO:0000259" key="16">
    <source>
        <dbReference type="PROSITE" id="PS50109"/>
    </source>
</evidence>
<dbReference type="SUPFAM" id="SSF46689">
    <property type="entry name" value="Homeodomain-like"/>
    <property type="match status" value="1"/>
</dbReference>
<dbReference type="EMBL" id="JAALLT010000001">
    <property type="protein sequence ID" value="NGP75759.1"/>
    <property type="molecule type" value="Genomic_DNA"/>
</dbReference>
<reference evidence="18 19" key="1">
    <citation type="submission" date="2020-02" db="EMBL/GenBank/DDBJ databases">
        <title>Balneolaceae bacterium YR4-1, complete genome.</title>
        <authorList>
            <person name="Li Y."/>
            <person name="Wu S."/>
        </authorList>
    </citation>
    <scope>NUCLEOTIDE SEQUENCE [LARGE SCALE GENOMIC DNA]</scope>
    <source>
        <strain evidence="18 19">YR4-1</strain>
    </source>
</reference>
<protein>
    <recommendedName>
        <fullName evidence="2">histidine kinase</fullName>
        <ecNumber evidence="2">2.7.13.3</ecNumber>
    </recommendedName>
</protein>
<evidence type="ECO:0000256" key="10">
    <source>
        <dbReference type="ARBA" id="ARBA00023125"/>
    </source>
</evidence>
<sequence length="775" mass="87906">MKLFSQELSPKAFLTIGPYEQDREFRILLRTIAHKGLVIFGIIGAVVVVLHAGSHTLIKGSEIIWDYSQYNGDRQYLIIDKVLIFILCSSLILLSRTDISLKWTRILVFILIWFTTLAMLIEDIVGADTTFTMAWTTVALLFAAVMVPYTGWQIALLSVTVIISTIFALDYLPVLLGVELTEPLRIDLGQKIFISVVSILLTGTASQIYLNRYEQFSARKQAERLSEILEERAEVLEMLKNKSEKQAQEILEHEKLKDRFFANISHEFRTPLTLILGPLQDMLERDEQNGMTKVSTNLLRIMKSNGEQLLNLINQLLDLSKIDARQIQLKIREVDLGEFLTQKVQTFVPLAESQEISLNIETEDTPIHAEIDPGHLEQVISNLVSNAIKFTTKGGTVTVSLSEYNGTRDLVRISVKDDGIGIHKEDLAHIFDRFYQAPESDGVETRGTGIGLALVKEIVELHRGDVEVHSEPGKGSKFVIYLHKKFPGPPDYLKQLSASNGRESLESEPVDLYDEEWAESAPPEAPKVLLVDDNPDILTYLEPRLSTRYQVLATESSLKAIEWIKSKKIDLIISDVMMPEPDGFELCRIVKESTEWNHIPVILLTARVSEESKIEGLELGADDYISKPFSASELMARVENLIELRRMLRNKFSEEIRLKGKEVEVDSEEARFLKEVQSVIEKHMENSNFGVDWLADEVNLSTRQLQRKMRAITDLSAGGYIRMMRLERASQLISQEWGNVSEIAYKVGFQDAKYFSKLFKQTFGSTPTEYAETEA</sequence>
<dbReference type="SUPFAM" id="SSF52172">
    <property type="entry name" value="CheY-like"/>
    <property type="match status" value="1"/>
</dbReference>
<feature type="domain" description="HTH araC/xylS-type" evidence="15">
    <location>
        <begin position="674"/>
        <end position="773"/>
    </location>
</feature>
<keyword evidence="7" id="KW-0067">ATP-binding</keyword>
<dbReference type="InterPro" id="IPR004358">
    <property type="entry name" value="Sig_transdc_His_kin-like_C"/>
</dbReference>
<dbReference type="InterPro" id="IPR011006">
    <property type="entry name" value="CheY-like_superfamily"/>
</dbReference>
<keyword evidence="14" id="KW-0472">Membrane</keyword>
<dbReference type="Gene3D" id="3.40.50.2300">
    <property type="match status" value="1"/>
</dbReference>
<feature type="transmembrane region" description="Helical" evidence="14">
    <location>
        <begin position="36"/>
        <end position="54"/>
    </location>
</feature>
<dbReference type="InterPro" id="IPR036890">
    <property type="entry name" value="HATPase_C_sf"/>
</dbReference>
<dbReference type="InterPro" id="IPR001789">
    <property type="entry name" value="Sig_transdc_resp-reg_receiver"/>
</dbReference>
<dbReference type="RefSeq" id="WP_165139348.1">
    <property type="nucleotide sequence ID" value="NZ_JAALLT010000001.1"/>
</dbReference>
<keyword evidence="8" id="KW-0902">Two-component regulatory system</keyword>
<dbReference type="CDD" id="cd00082">
    <property type="entry name" value="HisKA"/>
    <property type="match status" value="1"/>
</dbReference>
<dbReference type="GO" id="GO:0005524">
    <property type="term" value="F:ATP binding"/>
    <property type="evidence" value="ECO:0007669"/>
    <property type="project" value="UniProtKB-KW"/>
</dbReference>
<dbReference type="Gene3D" id="3.30.565.10">
    <property type="entry name" value="Histidine kinase-like ATPase, C-terminal domain"/>
    <property type="match status" value="1"/>
</dbReference>
<dbReference type="SUPFAM" id="SSF47384">
    <property type="entry name" value="Homodimeric domain of signal transducing histidine kinase"/>
    <property type="match status" value="1"/>
</dbReference>
<feature type="transmembrane region" description="Helical" evidence="14">
    <location>
        <begin position="131"/>
        <end position="147"/>
    </location>
</feature>
<evidence type="ECO:0000256" key="2">
    <source>
        <dbReference type="ARBA" id="ARBA00012438"/>
    </source>
</evidence>
<dbReference type="Gene3D" id="1.10.10.60">
    <property type="entry name" value="Homeodomain-like"/>
    <property type="match status" value="1"/>
</dbReference>
<keyword evidence="14" id="KW-1133">Transmembrane helix</keyword>
<keyword evidence="10" id="KW-0238">DNA-binding</keyword>
<dbReference type="InterPro" id="IPR036097">
    <property type="entry name" value="HisK_dim/P_sf"/>
</dbReference>
<dbReference type="Gene3D" id="1.10.287.130">
    <property type="match status" value="1"/>
</dbReference>
<dbReference type="PRINTS" id="PR00344">
    <property type="entry name" value="BCTRLSENSOR"/>
</dbReference>
<feature type="domain" description="Response regulatory" evidence="17">
    <location>
        <begin position="527"/>
        <end position="642"/>
    </location>
</feature>
<dbReference type="InterPro" id="IPR018062">
    <property type="entry name" value="HTH_AraC-typ_CS"/>
</dbReference>
<dbReference type="InterPro" id="IPR009057">
    <property type="entry name" value="Homeodomain-like_sf"/>
</dbReference>
<keyword evidence="4" id="KW-0808">Transferase</keyword>
<feature type="transmembrane region" description="Helical" evidence="14">
    <location>
        <begin position="154"/>
        <end position="172"/>
    </location>
</feature>
<dbReference type="InterPro" id="IPR005467">
    <property type="entry name" value="His_kinase_dom"/>
</dbReference>
<comment type="caution">
    <text evidence="18">The sequence shown here is derived from an EMBL/GenBank/DDBJ whole genome shotgun (WGS) entry which is preliminary data.</text>
</comment>
<dbReference type="PROSITE" id="PS50109">
    <property type="entry name" value="HIS_KIN"/>
    <property type="match status" value="1"/>
</dbReference>
<dbReference type="PANTHER" id="PTHR43547:SF2">
    <property type="entry name" value="HYBRID SIGNAL TRANSDUCTION HISTIDINE KINASE C"/>
    <property type="match status" value="1"/>
</dbReference>
<evidence type="ECO:0000256" key="9">
    <source>
        <dbReference type="ARBA" id="ARBA00023015"/>
    </source>
</evidence>
<dbReference type="SMART" id="SM00342">
    <property type="entry name" value="HTH_ARAC"/>
    <property type="match status" value="1"/>
</dbReference>
<dbReference type="SMART" id="SM00448">
    <property type="entry name" value="REC"/>
    <property type="match status" value="1"/>
</dbReference>
<dbReference type="GO" id="GO:0003700">
    <property type="term" value="F:DNA-binding transcription factor activity"/>
    <property type="evidence" value="ECO:0007669"/>
    <property type="project" value="InterPro"/>
</dbReference>
<dbReference type="AlphaFoldDB" id="A0A6M1SL81"/>
<dbReference type="PROSITE" id="PS00041">
    <property type="entry name" value="HTH_ARAC_FAMILY_1"/>
    <property type="match status" value="1"/>
</dbReference>